<evidence type="ECO:0000256" key="7">
    <source>
        <dbReference type="SAM" id="MobiDB-lite"/>
    </source>
</evidence>
<evidence type="ECO:0000256" key="9">
    <source>
        <dbReference type="SAM" id="SignalP"/>
    </source>
</evidence>
<dbReference type="GO" id="GO:0008270">
    <property type="term" value="F:zinc ion binding"/>
    <property type="evidence" value="ECO:0007669"/>
    <property type="project" value="UniProtKB-KW"/>
</dbReference>
<dbReference type="PANTHER" id="PTHR14003:SF19">
    <property type="entry name" value="YY2 TRANSCRIPTION FACTOR"/>
    <property type="match status" value="1"/>
</dbReference>
<keyword evidence="4" id="KW-0862">Zinc</keyword>
<feature type="compositionally biased region" description="Polar residues" evidence="7">
    <location>
        <begin position="393"/>
        <end position="408"/>
    </location>
</feature>
<dbReference type="EMBL" id="MCFJ01000004">
    <property type="protein sequence ID" value="ORY67318.1"/>
    <property type="molecule type" value="Genomic_DNA"/>
</dbReference>
<evidence type="ECO:0000259" key="10">
    <source>
        <dbReference type="PROSITE" id="PS50157"/>
    </source>
</evidence>
<dbReference type="Gene3D" id="3.30.160.60">
    <property type="entry name" value="Classic Zinc Finger"/>
    <property type="match status" value="2"/>
</dbReference>
<name>A0A1Y2E6Y4_9PEZI</name>
<dbReference type="GO" id="GO:0000978">
    <property type="term" value="F:RNA polymerase II cis-regulatory region sequence-specific DNA binding"/>
    <property type="evidence" value="ECO:0007669"/>
    <property type="project" value="TreeGrafter"/>
</dbReference>
<feature type="region of interest" description="Disordered" evidence="7">
    <location>
        <begin position="365"/>
        <end position="578"/>
    </location>
</feature>
<feature type="compositionally biased region" description="Acidic residues" evidence="7">
    <location>
        <begin position="625"/>
        <end position="640"/>
    </location>
</feature>
<dbReference type="OrthoDB" id="6365676at2759"/>
<proteinExistence type="predicted"/>
<dbReference type="PROSITE" id="PS50157">
    <property type="entry name" value="ZINC_FINGER_C2H2_2"/>
    <property type="match status" value="2"/>
</dbReference>
<keyword evidence="9" id="KW-0732">Signal</keyword>
<dbReference type="GO" id="GO:0005667">
    <property type="term" value="C:transcription regulator complex"/>
    <property type="evidence" value="ECO:0007669"/>
    <property type="project" value="TreeGrafter"/>
</dbReference>
<feature type="region of interest" description="Disordered" evidence="7">
    <location>
        <begin position="600"/>
        <end position="724"/>
    </location>
</feature>
<keyword evidence="2" id="KW-0677">Repeat</keyword>
<dbReference type="InterPro" id="IPR036236">
    <property type="entry name" value="Znf_C2H2_sf"/>
</dbReference>
<dbReference type="GO" id="GO:0000785">
    <property type="term" value="C:chromatin"/>
    <property type="evidence" value="ECO:0007669"/>
    <property type="project" value="TreeGrafter"/>
</dbReference>
<feature type="transmembrane region" description="Helical" evidence="8">
    <location>
        <begin position="186"/>
        <end position="210"/>
    </location>
</feature>
<feature type="domain" description="C2H2-type" evidence="10">
    <location>
        <begin position="751"/>
        <end position="781"/>
    </location>
</feature>
<reference evidence="11 12" key="1">
    <citation type="submission" date="2016-07" db="EMBL/GenBank/DDBJ databases">
        <title>Pervasive Adenine N6-methylation of Active Genes in Fungi.</title>
        <authorList>
            <consortium name="DOE Joint Genome Institute"/>
            <person name="Mondo S.J."/>
            <person name="Dannebaum R.O."/>
            <person name="Kuo R.C."/>
            <person name="Labutti K."/>
            <person name="Haridas S."/>
            <person name="Kuo A."/>
            <person name="Salamov A."/>
            <person name="Ahrendt S.R."/>
            <person name="Lipzen A."/>
            <person name="Sullivan W."/>
            <person name="Andreopoulos W.B."/>
            <person name="Clum A."/>
            <person name="Lindquist E."/>
            <person name="Daum C."/>
            <person name="Ramamoorthy G.K."/>
            <person name="Gryganskyi A."/>
            <person name="Culley D."/>
            <person name="Magnuson J.K."/>
            <person name="James T.Y."/>
            <person name="O'Malley M.A."/>
            <person name="Stajich J.E."/>
            <person name="Spatafora J.W."/>
            <person name="Visel A."/>
            <person name="Grigoriev I.V."/>
        </authorList>
    </citation>
    <scope>NUCLEOTIDE SEQUENCE [LARGE SCALE GENOMIC DNA]</scope>
    <source>
        <strain evidence="11 12">CBS 129021</strain>
    </source>
</reference>
<dbReference type="GeneID" id="63774364"/>
<evidence type="ECO:0000256" key="2">
    <source>
        <dbReference type="ARBA" id="ARBA00022737"/>
    </source>
</evidence>
<evidence type="ECO:0000256" key="1">
    <source>
        <dbReference type="ARBA" id="ARBA00022723"/>
    </source>
</evidence>
<dbReference type="SUPFAM" id="SSF57667">
    <property type="entry name" value="beta-beta-alpha zinc fingers"/>
    <property type="match status" value="1"/>
</dbReference>
<dbReference type="PANTHER" id="PTHR14003">
    <property type="entry name" value="TRANSCRIPTIONAL REPRESSOR PROTEIN YY"/>
    <property type="match status" value="1"/>
</dbReference>
<keyword evidence="12" id="KW-1185">Reference proteome</keyword>
<gene>
    <name evidence="11" type="ORF">BCR38DRAFT_407301</name>
</gene>
<evidence type="ECO:0000256" key="4">
    <source>
        <dbReference type="ARBA" id="ARBA00022833"/>
    </source>
</evidence>
<keyword evidence="1" id="KW-0479">Metal-binding</keyword>
<keyword evidence="8" id="KW-0812">Transmembrane</keyword>
<feature type="region of interest" description="Disordered" evidence="7">
    <location>
        <begin position="805"/>
        <end position="826"/>
    </location>
</feature>
<feature type="compositionally biased region" description="Basic and acidic residues" evidence="7">
    <location>
        <begin position="483"/>
        <end position="496"/>
    </location>
</feature>
<evidence type="ECO:0000313" key="11">
    <source>
        <dbReference type="EMBL" id="ORY67318.1"/>
    </source>
</evidence>
<organism evidence="11 12">
    <name type="scientific">Pseudomassariella vexata</name>
    <dbReference type="NCBI Taxonomy" id="1141098"/>
    <lineage>
        <taxon>Eukaryota</taxon>
        <taxon>Fungi</taxon>
        <taxon>Dikarya</taxon>
        <taxon>Ascomycota</taxon>
        <taxon>Pezizomycotina</taxon>
        <taxon>Sordariomycetes</taxon>
        <taxon>Xylariomycetidae</taxon>
        <taxon>Amphisphaeriales</taxon>
        <taxon>Pseudomassariaceae</taxon>
        <taxon>Pseudomassariella</taxon>
    </lineage>
</organism>
<feature type="compositionally biased region" description="Polar residues" evidence="7">
    <location>
        <begin position="502"/>
        <end position="514"/>
    </location>
</feature>
<protein>
    <recommendedName>
        <fullName evidence="5">C2H2 type master regulator of conidiophore development brlA</fullName>
    </recommendedName>
</protein>
<dbReference type="InterPro" id="IPR013087">
    <property type="entry name" value="Znf_C2H2_type"/>
</dbReference>
<feature type="compositionally biased region" description="Polar residues" evidence="7">
    <location>
        <begin position="522"/>
        <end position="532"/>
    </location>
</feature>
<comment type="caution">
    <text evidence="11">The sequence shown here is derived from an EMBL/GenBank/DDBJ whole genome shotgun (WGS) entry which is preliminary data.</text>
</comment>
<evidence type="ECO:0000256" key="8">
    <source>
        <dbReference type="SAM" id="Phobius"/>
    </source>
</evidence>
<dbReference type="InParanoid" id="A0A1Y2E6Y4"/>
<evidence type="ECO:0000313" key="12">
    <source>
        <dbReference type="Proteomes" id="UP000193689"/>
    </source>
</evidence>
<sequence>MSISLYKIGWLWMQAMGVLGSTCCARRRYTAVQRPLPTEFRGLACGAAGDGRRGWAYLMEIRISQGTGPLSNVLSSTSASSDHDRRFNRYPIRFDGAPISRLQFQAAFLRQTTPSFFTDAMAPRAELHVSDTIRSSLLDRTTLPAFGDTIKPAARRHSTFTPRAMVLAPVSRAAVVARSESVDAGVIAGAVVGSVLGGALVFLILGFLYFRYKRKSLQTATDTLSRRVSFPRQGDSQERDQAQSLKDGTSERGVPVFTDGPGFHQSPQSTERNDALQAPAASEQHAYVQDYDPSPSGRTSVPFSEGQGTTTTTTTLSMDCAALAAAASYYDETIPMDSDPEVEPMAPPSRQMTELYREQLRLAREKRKERKNSKGSTISRVLNSMKRKRSTHSSDVTHASPVQASPVSDRQADLPLESIEGPSGVQPEPGQPRWDMSAFTSASKSASIYEEPQQISDAVETNHHQKKKSKRKVDSQDTFGVPHRLDSLRTALRDEPTPDPQLPSSALGQTSFSSKDFAHQEPAQTGDDSFQPTRERLQSPGIPEPMDVDVDMVEFTDPSGRRAIRGSHSPPLPPESFISPMAILQPTTATEKAAWNDAEVLRIENSASPSASPQHIPDDQQGYDGSDEEDEGADNDEDGGQDMIADGYGGQVMGADYNVLPAIQEPVQHDGPSDYSTPGRSSTNPSSGRTPDTTITPSPSPGFHGFVQPESSASPETGLSLKPPYKCEECGRQFDQIHKLNHHKRYHDRKHECTYPNCDRKFGTKTHLDRHINDKHEKKKGYHCTEPSCPYFKGGKAFPRKDNWRRHMQNKHDLSPTPELEAAAGA</sequence>
<dbReference type="Proteomes" id="UP000193689">
    <property type="component" value="Unassembled WGS sequence"/>
</dbReference>
<dbReference type="STRING" id="1141098.A0A1Y2E6Y4"/>
<evidence type="ECO:0000256" key="5">
    <source>
        <dbReference type="ARBA" id="ARBA00044085"/>
    </source>
</evidence>
<dbReference type="AlphaFoldDB" id="A0A1Y2E6Y4"/>
<evidence type="ECO:0000256" key="3">
    <source>
        <dbReference type="ARBA" id="ARBA00022771"/>
    </source>
</evidence>
<feature type="region of interest" description="Disordered" evidence="7">
    <location>
        <begin position="228"/>
        <end position="312"/>
    </location>
</feature>
<feature type="chain" id="PRO_5012937584" description="C2H2 type master regulator of conidiophore development brlA" evidence="9">
    <location>
        <begin position="21"/>
        <end position="826"/>
    </location>
</feature>
<feature type="signal peptide" evidence="9">
    <location>
        <begin position="1"/>
        <end position="20"/>
    </location>
</feature>
<dbReference type="PROSITE" id="PS00028">
    <property type="entry name" value="ZINC_FINGER_C2H2_1"/>
    <property type="match status" value="2"/>
</dbReference>
<dbReference type="RefSeq" id="XP_040717942.1">
    <property type="nucleotide sequence ID" value="XM_040858152.1"/>
</dbReference>
<accession>A0A1Y2E6Y4</accession>
<feature type="compositionally biased region" description="Polar residues" evidence="7">
    <location>
        <begin position="296"/>
        <end position="308"/>
    </location>
</feature>
<keyword evidence="8" id="KW-1133">Transmembrane helix</keyword>
<dbReference type="GO" id="GO:0000981">
    <property type="term" value="F:DNA-binding transcription factor activity, RNA polymerase II-specific"/>
    <property type="evidence" value="ECO:0007669"/>
    <property type="project" value="TreeGrafter"/>
</dbReference>
<dbReference type="SMART" id="SM00355">
    <property type="entry name" value="ZnF_C2H2"/>
    <property type="match status" value="3"/>
</dbReference>
<feature type="compositionally biased region" description="Polar residues" evidence="7">
    <location>
        <begin position="674"/>
        <end position="689"/>
    </location>
</feature>
<feature type="domain" description="C2H2-type" evidence="10">
    <location>
        <begin position="725"/>
        <end position="752"/>
    </location>
</feature>
<evidence type="ECO:0000256" key="6">
    <source>
        <dbReference type="PROSITE-ProRule" id="PRU00042"/>
    </source>
</evidence>
<keyword evidence="8" id="KW-0472">Membrane</keyword>
<keyword evidence="3 6" id="KW-0863">Zinc-finger</keyword>